<dbReference type="InterPro" id="IPR001789">
    <property type="entry name" value="Sig_transdc_resp-reg_receiver"/>
</dbReference>
<dbReference type="EMBL" id="PDKJ01000003">
    <property type="protein sequence ID" value="RXJ69116.1"/>
    <property type="molecule type" value="Genomic_DNA"/>
</dbReference>
<feature type="modified residue" description="4-aspartylphosphate" evidence="2">
    <location>
        <position position="68"/>
    </location>
</feature>
<evidence type="ECO:0000256" key="1">
    <source>
        <dbReference type="ARBA" id="ARBA00023125"/>
    </source>
</evidence>
<sequence>MKSQKGNFLQKFEKKNISILIVEDEIILALGLEHTLQSFGYDISGIECSGNEAIKHCFSKLPDLVLIDINLKGNLSGIDVAKNIWQTKKIPIIFLTSYCDEKTIKQCMECEPYCYLVKPCKDIELNAAIQTAIHKHKYFFKNIEVFDTKSSLILINEKVKFHKGKNILYVDDLPKKLTGNEVKLIQILCEYKGETITFERIASYIWREELYDLGKLRTLVYRLKQKIDEDIIENIFETGYRLKVA</sequence>
<dbReference type="InterPro" id="IPR036388">
    <property type="entry name" value="WH-like_DNA-bd_sf"/>
</dbReference>
<dbReference type="InterPro" id="IPR001867">
    <property type="entry name" value="OmpR/PhoB-type_DNA-bd"/>
</dbReference>
<dbReference type="SMART" id="SM00448">
    <property type="entry name" value="REC"/>
    <property type="match status" value="1"/>
</dbReference>
<dbReference type="Pfam" id="PF00486">
    <property type="entry name" value="Trans_reg_C"/>
    <property type="match status" value="1"/>
</dbReference>
<dbReference type="GO" id="GO:0000160">
    <property type="term" value="P:phosphorelay signal transduction system"/>
    <property type="evidence" value="ECO:0007669"/>
    <property type="project" value="InterPro"/>
</dbReference>
<proteinExistence type="predicted"/>
<evidence type="ECO:0000259" key="4">
    <source>
        <dbReference type="PROSITE" id="PS50110"/>
    </source>
</evidence>
<feature type="domain" description="OmpR/PhoB-type" evidence="5">
    <location>
        <begin position="150"/>
        <end position="244"/>
    </location>
</feature>
<protein>
    <submittedName>
        <fullName evidence="6">Signal transduction protein</fullName>
    </submittedName>
</protein>
<dbReference type="Gene3D" id="3.40.50.2300">
    <property type="match status" value="1"/>
</dbReference>
<dbReference type="PANTHER" id="PTHR43228:SF6">
    <property type="entry name" value="RESPONSE REGULATOR RECEIVER"/>
    <property type="match status" value="1"/>
</dbReference>
<dbReference type="PROSITE" id="PS50110">
    <property type="entry name" value="RESPONSE_REGULATORY"/>
    <property type="match status" value="1"/>
</dbReference>
<accession>A0A4Q0YEY3</accession>
<dbReference type="CDD" id="cd17534">
    <property type="entry name" value="REC_DC-like"/>
    <property type="match status" value="1"/>
</dbReference>
<evidence type="ECO:0000313" key="7">
    <source>
        <dbReference type="Proteomes" id="UP000290172"/>
    </source>
</evidence>
<name>A0A4Q0YEY3_9BACT</name>
<evidence type="ECO:0000256" key="2">
    <source>
        <dbReference type="PROSITE-ProRule" id="PRU00169"/>
    </source>
</evidence>
<dbReference type="InterPro" id="IPR016032">
    <property type="entry name" value="Sig_transdc_resp-reg_C-effctor"/>
</dbReference>
<dbReference type="Proteomes" id="UP000290172">
    <property type="component" value="Unassembled WGS sequence"/>
</dbReference>
<dbReference type="SUPFAM" id="SSF46894">
    <property type="entry name" value="C-terminal effector domain of the bipartite response regulators"/>
    <property type="match status" value="1"/>
</dbReference>
<evidence type="ECO:0000313" key="6">
    <source>
        <dbReference type="EMBL" id="RXJ69116.1"/>
    </source>
</evidence>
<dbReference type="Pfam" id="PF00072">
    <property type="entry name" value="Response_reg"/>
    <property type="match status" value="1"/>
</dbReference>
<dbReference type="SMART" id="SM00862">
    <property type="entry name" value="Trans_reg_C"/>
    <property type="match status" value="1"/>
</dbReference>
<keyword evidence="1 3" id="KW-0238">DNA-binding</keyword>
<dbReference type="PROSITE" id="PS51755">
    <property type="entry name" value="OMPR_PHOB"/>
    <property type="match status" value="1"/>
</dbReference>
<feature type="domain" description="Response regulatory" evidence="4">
    <location>
        <begin position="18"/>
        <end position="133"/>
    </location>
</feature>
<reference evidence="6 7" key="1">
    <citation type="submission" date="2017-10" db="EMBL/GenBank/DDBJ databases">
        <title>Genomics of the genus Arcobacter.</title>
        <authorList>
            <person name="Perez-Cataluna A."/>
            <person name="Figueras M.J."/>
        </authorList>
    </citation>
    <scope>NUCLEOTIDE SEQUENCE [LARGE SCALE GENOMIC DNA]</scope>
    <source>
        <strain evidence="6 7">CECT 8993</strain>
    </source>
</reference>
<evidence type="ECO:0000259" key="5">
    <source>
        <dbReference type="PROSITE" id="PS51755"/>
    </source>
</evidence>
<dbReference type="SUPFAM" id="SSF52172">
    <property type="entry name" value="CheY-like"/>
    <property type="match status" value="1"/>
</dbReference>
<gene>
    <name evidence="6" type="ORF">CRV08_03645</name>
</gene>
<dbReference type="InterPro" id="IPR011006">
    <property type="entry name" value="CheY-like_superfamily"/>
</dbReference>
<evidence type="ECO:0000256" key="3">
    <source>
        <dbReference type="PROSITE-ProRule" id="PRU01091"/>
    </source>
</evidence>
<dbReference type="PANTHER" id="PTHR43228">
    <property type="entry name" value="TWO-COMPONENT RESPONSE REGULATOR"/>
    <property type="match status" value="1"/>
</dbReference>
<organism evidence="6 7">
    <name type="scientific">Halarcobacter ebronensis</name>
    <dbReference type="NCBI Taxonomy" id="1462615"/>
    <lineage>
        <taxon>Bacteria</taxon>
        <taxon>Pseudomonadati</taxon>
        <taxon>Campylobacterota</taxon>
        <taxon>Epsilonproteobacteria</taxon>
        <taxon>Campylobacterales</taxon>
        <taxon>Arcobacteraceae</taxon>
        <taxon>Halarcobacter</taxon>
    </lineage>
</organism>
<dbReference type="AlphaFoldDB" id="A0A4Q0YEY3"/>
<keyword evidence="2" id="KW-0597">Phosphoprotein</keyword>
<feature type="DNA-binding region" description="OmpR/PhoB-type" evidence="3">
    <location>
        <begin position="150"/>
        <end position="244"/>
    </location>
</feature>
<dbReference type="InterPro" id="IPR052048">
    <property type="entry name" value="ST_Response_Regulator"/>
</dbReference>
<dbReference type="GO" id="GO:0006355">
    <property type="term" value="P:regulation of DNA-templated transcription"/>
    <property type="evidence" value="ECO:0007669"/>
    <property type="project" value="InterPro"/>
</dbReference>
<comment type="caution">
    <text evidence="6">The sequence shown here is derived from an EMBL/GenBank/DDBJ whole genome shotgun (WGS) entry which is preliminary data.</text>
</comment>
<dbReference type="Gene3D" id="1.10.10.10">
    <property type="entry name" value="Winged helix-like DNA-binding domain superfamily/Winged helix DNA-binding domain"/>
    <property type="match status" value="1"/>
</dbReference>
<dbReference type="GO" id="GO:0003677">
    <property type="term" value="F:DNA binding"/>
    <property type="evidence" value="ECO:0007669"/>
    <property type="project" value="UniProtKB-UniRule"/>
</dbReference>